<sequence>MLIPCLACDSKFRPDEYFEACSDYNRGLDLVSWTCPCCGNRDDLRVLPGELGFGYPSRGRFDVLDRVRVPGLRRQRGELRLDISLNRSIWRVPTRLGQPVQAGTWPSPRSSRAMSSTSVPAGSPYRRGGL</sequence>
<evidence type="ECO:0000313" key="3">
    <source>
        <dbReference type="Proteomes" id="UP001589568"/>
    </source>
</evidence>
<gene>
    <name evidence="2" type="ORF">ACFFR3_37250</name>
</gene>
<keyword evidence="3" id="KW-1185">Reference proteome</keyword>
<dbReference type="Proteomes" id="UP001589568">
    <property type="component" value="Unassembled WGS sequence"/>
</dbReference>
<evidence type="ECO:0000313" key="2">
    <source>
        <dbReference type="EMBL" id="MFB9475167.1"/>
    </source>
</evidence>
<proteinExistence type="predicted"/>
<reference evidence="2 3" key="1">
    <citation type="submission" date="2024-09" db="EMBL/GenBank/DDBJ databases">
        <authorList>
            <person name="Sun Q."/>
            <person name="Mori K."/>
        </authorList>
    </citation>
    <scope>NUCLEOTIDE SEQUENCE [LARGE SCALE GENOMIC DNA]</scope>
    <source>
        <strain evidence="2 3">JCM 3324</strain>
    </source>
</reference>
<dbReference type="EMBL" id="JBHMCF010000040">
    <property type="protein sequence ID" value="MFB9475167.1"/>
    <property type="molecule type" value="Genomic_DNA"/>
</dbReference>
<feature type="region of interest" description="Disordered" evidence="1">
    <location>
        <begin position="98"/>
        <end position="130"/>
    </location>
</feature>
<evidence type="ECO:0008006" key="4">
    <source>
        <dbReference type="Google" id="ProtNLM"/>
    </source>
</evidence>
<organism evidence="2 3">
    <name type="scientific">Nonomuraea salmonea</name>
    <dbReference type="NCBI Taxonomy" id="46181"/>
    <lineage>
        <taxon>Bacteria</taxon>
        <taxon>Bacillati</taxon>
        <taxon>Actinomycetota</taxon>
        <taxon>Actinomycetes</taxon>
        <taxon>Streptosporangiales</taxon>
        <taxon>Streptosporangiaceae</taxon>
        <taxon>Nonomuraea</taxon>
    </lineage>
</organism>
<comment type="caution">
    <text evidence="2">The sequence shown here is derived from an EMBL/GenBank/DDBJ whole genome shotgun (WGS) entry which is preliminary data.</text>
</comment>
<dbReference type="RefSeq" id="WP_364368867.1">
    <property type="nucleotide sequence ID" value="NZ_JBHMCF010000040.1"/>
</dbReference>
<accession>A0ABV5NY26</accession>
<evidence type="ECO:0000256" key="1">
    <source>
        <dbReference type="SAM" id="MobiDB-lite"/>
    </source>
</evidence>
<name>A0ABV5NY26_9ACTN</name>
<protein>
    <recommendedName>
        <fullName evidence="4">Rubredoxin-like domain-containing protein</fullName>
    </recommendedName>
</protein>
<feature type="compositionally biased region" description="Low complexity" evidence="1">
    <location>
        <begin position="106"/>
        <end position="121"/>
    </location>
</feature>